<dbReference type="PANTHER" id="PTHR46066:SF2">
    <property type="entry name" value="CHITINASE DOMAIN-CONTAINING PROTEIN 1"/>
    <property type="match status" value="1"/>
</dbReference>
<dbReference type="GO" id="GO:0016787">
    <property type="term" value="F:hydrolase activity"/>
    <property type="evidence" value="ECO:0007669"/>
    <property type="project" value="UniProtKB-KW"/>
</dbReference>
<dbReference type="Proteomes" id="UP000476064">
    <property type="component" value="Chromosome"/>
</dbReference>
<dbReference type="InterPro" id="IPR029070">
    <property type="entry name" value="Chitinase_insertion_sf"/>
</dbReference>
<dbReference type="SUPFAM" id="SSF51445">
    <property type="entry name" value="(Trans)glycosidases"/>
    <property type="match status" value="1"/>
</dbReference>
<protein>
    <submittedName>
        <fullName evidence="3">Glycosyl hydrolase</fullName>
    </submittedName>
</protein>
<dbReference type="SMART" id="SM00636">
    <property type="entry name" value="Glyco_18"/>
    <property type="match status" value="1"/>
</dbReference>
<accession>A0A6C0G748</accession>
<dbReference type="Pfam" id="PF07833">
    <property type="entry name" value="Cu_amine_oxidN1"/>
    <property type="match status" value="1"/>
</dbReference>
<keyword evidence="1" id="KW-0472">Membrane</keyword>
<dbReference type="PROSITE" id="PS51910">
    <property type="entry name" value="GH18_2"/>
    <property type="match status" value="1"/>
</dbReference>
<dbReference type="PANTHER" id="PTHR46066">
    <property type="entry name" value="CHITINASE DOMAIN-CONTAINING PROTEIN 1 FAMILY MEMBER"/>
    <property type="match status" value="1"/>
</dbReference>
<keyword evidence="1" id="KW-1133">Transmembrane helix</keyword>
<dbReference type="InterPro" id="IPR012854">
    <property type="entry name" value="Cu_amine_oxidase-like_N"/>
</dbReference>
<evidence type="ECO:0000256" key="1">
    <source>
        <dbReference type="SAM" id="Phobius"/>
    </source>
</evidence>
<name>A0A6C0G748_9BACL</name>
<dbReference type="Gene3D" id="3.20.20.80">
    <property type="entry name" value="Glycosidases"/>
    <property type="match status" value="1"/>
</dbReference>
<dbReference type="AlphaFoldDB" id="A0A6C0G748"/>
<dbReference type="KEGG" id="plyc:GXP70_24955"/>
<dbReference type="InterPro" id="IPR011583">
    <property type="entry name" value="Chitinase_II/V-like_cat"/>
</dbReference>
<dbReference type="RefSeq" id="WP_162359316.1">
    <property type="nucleotide sequence ID" value="NZ_CP048209.1"/>
</dbReference>
<keyword evidence="3" id="KW-0378">Hydrolase</keyword>
<gene>
    <name evidence="3" type="ORF">GXP70_24955</name>
</gene>
<dbReference type="EMBL" id="CP048209">
    <property type="protein sequence ID" value="QHT62885.1"/>
    <property type="molecule type" value="Genomic_DNA"/>
</dbReference>
<dbReference type="Pfam" id="PF00704">
    <property type="entry name" value="Glyco_hydro_18"/>
    <property type="match status" value="1"/>
</dbReference>
<dbReference type="Gene3D" id="2.30.30.40">
    <property type="entry name" value="SH3 Domains"/>
    <property type="match status" value="1"/>
</dbReference>
<feature type="transmembrane region" description="Helical" evidence="1">
    <location>
        <begin position="15"/>
        <end position="36"/>
    </location>
</feature>
<reference evidence="3 4" key="1">
    <citation type="submission" date="2020-01" db="EMBL/GenBank/DDBJ databases">
        <title>Paenibacillus sp. nov., isolated from tomato rhizosphere.</title>
        <authorList>
            <person name="Weon H.-Y."/>
            <person name="Lee S.A."/>
        </authorList>
    </citation>
    <scope>NUCLEOTIDE SEQUENCE [LARGE SCALE GENOMIC DNA]</scope>
    <source>
        <strain evidence="3 4">12200R-189</strain>
    </source>
</reference>
<dbReference type="InterPro" id="IPR001223">
    <property type="entry name" value="Glyco_hydro18_cat"/>
</dbReference>
<organism evidence="3 4">
    <name type="scientific">Paenibacillus lycopersici</name>
    <dbReference type="NCBI Taxonomy" id="2704462"/>
    <lineage>
        <taxon>Bacteria</taxon>
        <taxon>Bacillati</taxon>
        <taxon>Bacillota</taxon>
        <taxon>Bacilli</taxon>
        <taxon>Bacillales</taxon>
        <taxon>Paenibacillaceae</taxon>
        <taxon>Paenibacillus</taxon>
    </lineage>
</organism>
<evidence type="ECO:0000313" key="3">
    <source>
        <dbReference type="EMBL" id="QHT62885.1"/>
    </source>
</evidence>
<dbReference type="Gene3D" id="3.30.457.10">
    <property type="entry name" value="Copper amine oxidase-like, N-terminal domain"/>
    <property type="match status" value="1"/>
</dbReference>
<evidence type="ECO:0000259" key="2">
    <source>
        <dbReference type="PROSITE" id="PS51910"/>
    </source>
</evidence>
<dbReference type="GO" id="GO:0005975">
    <property type="term" value="P:carbohydrate metabolic process"/>
    <property type="evidence" value="ECO:0007669"/>
    <property type="project" value="InterPro"/>
</dbReference>
<dbReference type="Gene3D" id="3.10.50.10">
    <property type="match status" value="1"/>
</dbReference>
<feature type="domain" description="GH18" evidence="2">
    <location>
        <begin position="255"/>
        <end position="574"/>
    </location>
</feature>
<dbReference type="InterPro" id="IPR017853">
    <property type="entry name" value="GH"/>
</dbReference>
<dbReference type="InterPro" id="IPR036582">
    <property type="entry name" value="Mao_N_sf"/>
</dbReference>
<proteinExistence type="predicted"/>
<keyword evidence="1" id="KW-0812">Transmembrane</keyword>
<keyword evidence="4" id="KW-1185">Reference proteome</keyword>
<dbReference type="GO" id="GO:0008061">
    <property type="term" value="F:chitin binding"/>
    <property type="evidence" value="ECO:0007669"/>
    <property type="project" value="InterPro"/>
</dbReference>
<evidence type="ECO:0000313" key="4">
    <source>
        <dbReference type="Proteomes" id="UP000476064"/>
    </source>
</evidence>
<dbReference type="SUPFAM" id="SSF55383">
    <property type="entry name" value="Copper amine oxidase, domain N"/>
    <property type="match status" value="1"/>
</dbReference>
<sequence length="575" mass="64224">METVRFRPKRQRGGGLKWLVIACGIATMLAVIWIGWDRVAPNNTVVKPDYGAEHPLLYHGQVIQQGALLDGEQIRLPISFVQEQLGLKEEVYYESKTGSIVLTTADKVLRMQTNALTAKLNESPYQLRIAAEVVNKVAYIPVQPLQELFGLQVRYNADTNTVSVLSAGDAVQLGAKPKGELTIRRGPSIKEPIYERVAEKQEVRVWSEADKWYLVQAPDGIVGYADKSSVVLTGMERVTPPKDEPAYTAWKAIGSKINLTWEAVYAKAPNPDAIGDLTGVNVVSPTWFELTDGDGGIKGKADMAYVNWAHKKQMQIWAVFSNSFDPDLTTKALSSTASRLKMIQQLAAFAQMYKLQGINLDFENIYTADKANLVQFVRELTPYMHEMGVVVSIDVTPKSNSEMWSLFLDREELGKVVDYMMIMAYDEHWASSPNSGSVASLPWTEQAVKKILTEDKVPPGKVVLGMPLYTRQWTEKKGADGKVAVSSKTLGMESVQKIIKERGLTPVYDEKSGQRYIEYTQDGALQRIWIEDSLSVKARIALVKKYQLAGAATWQRQFQSDDIWGIIHQSLTKLP</sequence>